<keyword evidence="1" id="KW-0472">Membrane</keyword>
<dbReference type="AlphaFoldDB" id="X1K198"/>
<name>X1K198_9ZZZZ</name>
<gene>
    <name evidence="2" type="ORF">S03H2_46214</name>
</gene>
<evidence type="ECO:0000313" key="2">
    <source>
        <dbReference type="EMBL" id="GAH75868.1"/>
    </source>
</evidence>
<proteinExistence type="predicted"/>
<feature type="transmembrane region" description="Helical" evidence="1">
    <location>
        <begin position="31"/>
        <end position="51"/>
    </location>
</feature>
<accession>X1K198</accession>
<sequence>MQVAVLAVLLRRSLQKQGVGSLLLDGLAAALLKTITATLCMSAAIAATLWLSKNYADIFKLLLVVPVAAAVYLLAAKFLHIEMLSLLTGRKQNAKDANLL</sequence>
<comment type="caution">
    <text evidence="2">The sequence shown here is derived from an EMBL/GenBank/DDBJ whole genome shotgun (WGS) entry which is preliminary data.</text>
</comment>
<evidence type="ECO:0000256" key="1">
    <source>
        <dbReference type="SAM" id="Phobius"/>
    </source>
</evidence>
<organism evidence="2">
    <name type="scientific">marine sediment metagenome</name>
    <dbReference type="NCBI Taxonomy" id="412755"/>
    <lineage>
        <taxon>unclassified sequences</taxon>
        <taxon>metagenomes</taxon>
        <taxon>ecological metagenomes</taxon>
    </lineage>
</organism>
<keyword evidence="1" id="KW-0812">Transmembrane</keyword>
<keyword evidence="1" id="KW-1133">Transmembrane helix</keyword>
<feature type="transmembrane region" description="Helical" evidence="1">
    <location>
        <begin position="58"/>
        <end position="79"/>
    </location>
</feature>
<reference evidence="2" key="1">
    <citation type="journal article" date="2014" name="Front. Microbiol.">
        <title>High frequency of phylogenetically diverse reductive dehalogenase-homologous genes in deep subseafloor sedimentary metagenomes.</title>
        <authorList>
            <person name="Kawai M."/>
            <person name="Futagami T."/>
            <person name="Toyoda A."/>
            <person name="Takaki Y."/>
            <person name="Nishi S."/>
            <person name="Hori S."/>
            <person name="Arai W."/>
            <person name="Tsubouchi T."/>
            <person name="Morono Y."/>
            <person name="Uchiyama I."/>
            <person name="Ito T."/>
            <person name="Fujiyama A."/>
            <person name="Inagaki F."/>
            <person name="Takami H."/>
        </authorList>
    </citation>
    <scope>NUCLEOTIDE SEQUENCE</scope>
    <source>
        <strain evidence="2">Expedition CK06-06</strain>
    </source>
</reference>
<dbReference type="EMBL" id="BARU01029002">
    <property type="protein sequence ID" value="GAH75868.1"/>
    <property type="molecule type" value="Genomic_DNA"/>
</dbReference>
<protein>
    <submittedName>
        <fullName evidence="2">Uncharacterized protein</fullName>
    </submittedName>
</protein>